<dbReference type="Proteomes" id="UP000001798">
    <property type="component" value="Chromosome 4"/>
</dbReference>
<dbReference type="GO" id="GO:0016616">
    <property type="term" value="F:oxidoreductase activity, acting on the CH-OH group of donors, NAD or NADP as acceptor"/>
    <property type="evidence" value="ECO:0007669"/>
    <property type="project" value="InterPro"/>
</dbReference>
<dbReference type="GeneID" id="5437893"/>
<gene>
    <name evidence="7" type="ORF">BCIN_04g02240</name>
</gene>
<dbReference type="Gene3D" id="3.40.50.720">
    <property type="entry name" value="NAD(P)-binding Rossmann-like Domain"/>
    <property type="match status" value="2"/>
</dbReference>
<proteinExistence type="inferred from homology"/>
<dbReference type="SUPFAM" id="SSF51735">
    <property type="entry name" value="NAD(P)-binding Rossmann-fold domains"/>
    <property type="match status" value="1"/>
</dbReference>
<dbReference type="Pfam" id="PF02826">
    <property type="entry name" value="2-Hacid_dh_C"/>
    <property type="match status" value="1"/>
</dbReference>
<dbReference type="AlphaFoldDB" id="A0A384JFE9"/>
<dbReference type="Pfam" id="PF00389">
    <property type="entry name" value="2-Hacid_dh"/>
    <property type="match status" value="1"/>
</dbReference>
<dbReference type="InterPro" id="IPR006139">
    <property type="entry name" value="D-isomer_2_OHA_DH_cat_dom"/>
</dbReference>
<protein>
    <recommendedName>
        <fullName evidence="9">Glycerate dehydrogenase protein</fullName>
    </recommendedName>
</protein>
<accession>A0A384JFE9</accession>
<sequence>MSAPPPPTGETIVYLDSNYHPLPADFFPAPHTYTPYPHTPLPLIAPRILPATILLTSLCPLTRETLSLLPPSQLKLIIITSVGTNHVDLAYCAENNIQVSNMPDTNTETVAEHALALYFAVKRDVVSLHEWTMRGKQWAKEGTGILGMNTWEGGGARGCKSEVVGVVGGGKIGIAISNLCQALGMKVLISERKSIPQAQARTGRTAFSEILTQCTTIILSCPLSSETKNLISAAELSLMRRDAILVNVARGGVVNEADLARALDAGEILGAATDVFEREPVEKGESPLVRAEGEERVRNLIVSPHVAWFGRDSQEKCVRAIAEIFEGYLKGEKINFVV</sequence>
<evidence type="ECO:0000256" key="4">
    <source>
        <dbReference type="RuleBase" id="RU003719"/>
    </source>
</evidence>
<dbReference type="InterPro" id="IPR050418">
    <property type="entry name" value="D-iso_2-hydroxyacid_DH_PdxB"/>
</dbReference>
<feature type="domain" description="D-isomer specific 2-hydroxyacid dehydrogenase catalytic" evidence="5">
    <location>
        <begin position="53"/>
        <end position="338"/>
    </location>
</feature>
<reference evidence="7 8" key="2">
    <citation type="journal article" date="2012" name="Eukaryot. Cell">
        <title>Genome update of Botrytis cinerea strains B05.10 and T4.</title>
        <authorList>
            <person name="Staats M."/>
            <person name="van Kan J.A."/>
        </authorList>
    </citation>
    <scope>NUCLEOTIDE SEQUENCE [LARGE SCALE GENOMIC DNA]</scope>
    <source>
        <strain evidence="7 8">B05.10</strain>
    </source>
</reference>
<dbReference type="InterPro" id="IPR029753">
    <property type="entry name" value="D-isomer_DH_CS"/>
</dbReference>
<dbReference type="OrthoDB" id="298012at2759"/>
<evidence type="ECO:0008006" key="9">
    <source>
        <dbReference type="Google" id="ProtNLM"/>
    </source>
</evidence>
<dbReference type="InterPro" id="IPR006140">
    <property type="entry name" value="D-isomer_DH_NAD-bd"/>
</dbReference>
<evidence type="ECO:0000256" key="1">
    <source>
        <dbReference type="ARBA" id="ARBA00005854"/>
    </source>
</evidence>
<dbReference type="PROSITE" id="PS00671">
    <property type="entry name" value="D_2_HYDROXYACID_DH_3"/>
    <property type="match status" value="1"/>
</dbReference>
<reference evidence="7 8" key="3">
    <citation type="journal article" date="2017" name="Mol. Plant Pathol.">
        <title>A gapless genome sequence of the fungus Botrytis cinerea.</title>
        <authorList>
            <person name="Van Kan J.A."/>
            <person name="Stassen J.H."/>
            <person name="Mosbach A."/>
            <person name="Van Der Lee T.A."/>
            <person name="Faino L."/>
            <person name="Farmer A.D."/>
            <person name="Papasotiriou D.G."/>
            <person name="Zhou S."/>
            <person name="Seidl M.F."/>
            <person name="Cottam E."/>
            <person name="Edel D."/>
            <person name="Hahn M."/>
            <person name="Schwartz D.C."/>
            <person name="Dietrich R.A."/>
            <person name="Widdison S."/>
            <person name="Scalliet G."/>
        </authorList>
    </citation>
    <scope>NUCLEOTIDE SEQUENCE [LARGE SCALE GENOMIC DNA]</scope>
    <source>
        <strain evidence="7 8">B05.10</strain>
    </source>
</reference>
<evidence type="ECO:0000256" key="2">
    <source>
        <dbReference type="ARBA" id="ARBA00023002"/>
    </source>
</evidence>
<evidence type="ECO:0000259" key="6">
    <source>
        <dbReference type="Pfam" id="PF02826"/>
    </source>
</evidence>
<evidence type="ECO:0000313" key="8">
    <source>
        <dbReference type="Proteomes" id="UP000001798"/>
    </source>
</evidence>
<dbReference type="EMBL" id="CP009808">
    <property type="protein sequence ID" value="ATZ49024.1"/>
    <property type="molecule type" value="Genomic_DNA"/>
</dbReference>
<organism evidence="7 8">
    <name type="scientific">Botryotinia fuckeliana (strain B05.10)</name>
    <name type="common">Noble rot fungus</name>
    <name type="synonym">Botrytis cinerea</name>
    <dbReference type="NCBI Taxonomy" id="332648"/>
    <lineage>
        <taxon>Eukaryota</taxon>
        <taxon>Fungi</taxon>
        <taxon>Dikarya</taxon>
        <taxon>Ascomycota</taxon>
        <taxon>Pezizomycotina</taxon>
        <taxon>Leotiomycetes</taxon>
        <taxon>Helotiales</taxon>
        <taxon>Sclerotiniaceae</taxon>
        <taxon>Botrytis</taxon>
    </lineage>
</organism>
<comment type="similarity">
    <text evidence="1 4">Belongs to the D-isomer specific 2-hydroxyacid dehydrogenase family.</text>
</comment>
<evidence type="ECO:0000313" key="7">
    <source>
        <dbReference type="EMBL" id="ATZ49024.1"/>
    </source>
</evidence>
<dbReference type="SUPFAM" id="SSF52283">
    <property type="entry name" value="Formate/glycerate dehydrogenase catalytic domain-like"/>
    <property type="match status" value="1"/>
</dbReference>
<dbReference type="RefSeq" id="XP_001557301.2">
    <property type="nucleotide sequence ID" value="XM_001557251.2"/>
</dbReference>
<dbReference type="KEGG" id="bfu:BCIN_04g02240"/>
<keyword evidence="2 4" id="KW-0560">Oxidoreductase</keyword>
<keyword evidence="8" id="KW-1185">Reference proteome</keyword>
<dbReference type="PANTHER" id="PTHR43761:SF1">
    <property type="entry name" value="D-ISOMER SPECIFIC 2-HYDROXYACID DEHYDROGENASE CATALYTIC DOMAIN-CONTAINING PROTEIN-RELATED"/>
    <property type="match status" value="1"/>
</dbReference>
<reference evidence="7 8" key="1">
    <citation type="journal article" date="2011" name="PLoS Genet.">
        <title>Genomic analysis of the necrotrophic fungal pathogens Sclerotinia sclerotiorum and Botrytis cinerea.</title>
        <authorList>
            <person name="Amselem J."/>
            <person name="Cuomo C.A."/>
            <person name="van Kan J.A."/>
            <person name="Viaud M."/>
            <person name="Benito E.P."/>
            <person name="Couloux A."/>
            <person name="Coutinho P.M."/>
            <person name="de Vries R.P."/>
            <person name="Dyer P.S."/>
            <person name="Fillinger S."/>
            <person name="Fournier E."/>
            <person name="Gout L."/>
            <person name="Hahn M."/>
            <person name="Kohn L."/>
            <person name="Lapalu N."/>
            <person name="Plummer K.M."/>
            <person name="Pradier J.M."/>
            <person name="Quevillon E."/>
            <person name="Sharon A."/>
            <person name="Simon A."/>
            <person name="ten Have A."/>
            <person name="Tudzynski B."/>
            <person name="Tudzynski P."/>
            <person name="Wincker P."/>
            <person name="Andrew M."/>
            <person name="Anthouard V."/>
            <person name="Beever R.E."/>
            <person name="Beffa R."/>
            <person name="Benoit I."/>
            <person name="Bouzid O."/>
            <person name="Brault B."/>
            <person name="Chen Z."/>
            <person name="Choquer M."/>
            <person name="Collemare J."/>
            <person name="Cotton P."/>
            <person name="Danchin E.G."/>
            <person name="Da Silva C."/>
            <person name="Gautier A."/>
            <person name="Giraud C."/>
            <person name="Giraud T."/>
            <person name="Gonzalez C."/>
            <person name="Grossetete S."/>
            <person name="Guldener U."/>
            <person name="Henrissat B."/>
            <person name="Howlett B.J."/>
            <person name="Kodira C."/>
            <person name="Kretschmer M."/>
            <person name="Lappartient A."/>
            <person name="Leroch M."/>
            <person name="Levis C."/>
            <person name="Mauceli E."/>
            <person name="Neuveglise C."/>
            <person name="Oeser B."/>
            <person name="Pearson M."/>
            <person name="Poulain J."/>
            <person name="Poussereau N."/>
            <person name="Quesneville H."/>
            <person name="Rascle C."/>
            <person name="Schumacher J."/>
            <person name="Segurens B."/>
            <person name="Sexton A."/>
            <person name="Silva E."/>
            <person name="Sirven C."/>
            <person name="Soanes D.M."/>
            <person name="Talbot N.J."/>
            <person name="Templeton M."/>
            <person name="Yandava C."/>
            <person name="Yarden O."/>
            <person name="Zeng Q."/>
            <person name="Rollins J.A."/>
            <person name="Lebrun M.H."/>
            <person name="Dickman M."/>
        </authorList>
    </citation>
    <scope>NUCLEOTIDE SEQUENCE [LARGE SCALE GENOMIC DNA]</scope>
    <source>
        <strain evidence="7 8">B05.10</strain>
    </source>
</reference>
<dbReference type="GO" id="GO:0051287">
    <property type="term" value="F:NAD binding"/>
    <property type="evidence" value="ECO:0007669"/>
    <property type="project" value="InterPro"/>
</dbReference>
<evidence type="ECO:0000259" key="5">
    <source>
        <dbReference type="Pfam" id="PF00389"/>
    </source>
</evidence>
<feature type="domain" description="D-isomer specific 2-hydroxyacid dehydrogenase NAD-binding" evidence="6">
    <location>
        <begin position="116"/>
        <end position="307"/>
    </location>
</feature>
<evidence type="ECO:0000256" key="3">
    <source>
        <dbReference type="ARBA" id="ARBA00023027"/>
    </source>
</evidence>
<dbReference type="InterPro" id="IPR036291">
    <property type="entry name" value="NAD(P)-bd_dom_sf"/>
</dbReference>
<dbReference type="PANTHER" id="PTHR43761">
    <property type="entry name" value="D-ISOMER SPECIFIC 2-HYDROXYACID DEHYDROGENASE FAMILY PROTEIN (AFU_ORTHOLOGUE AFUA_1G13630)"/>
    <property type="match status" value="1"/>
</dbReference>
<keyword evidence="3" id="KW-0520">NAD</keyword>
<dbReference type="VEuPathDB" id="FungiDB:Bcin04g02240"/>
<name>A0A384JFE9_BOTFB</name>